<keyword evidence="7" id="KW-0862">Zinc</keyword>
<dbReference type="InterPro" id="IPR012763">
    <property type="entry name" value="DNA_pol_III_sug/sutau_N"/>
</dbReference>
<evidence type="ECO:0000313" key="15">
    <source>
        <dbReference type="Proteomes" id="UP001240447"/>
    </source>
</evidence>
<dbReference type="InterPro" id="IPR050238">
    <property type="entry name" value="DNA_Rep/Repair_Clamp_Loader"/>
</dbReference>
<dbReference type="CDD" id="cd00009">
    <property type="entry name" value="AAA"/>
    <property type="match status" value="1"/>
</dbReference>
<evidence type="ECO:0000256" key="3">
    <source>
        <dbReference type="ARBA" id="ARBA00022695"/>
    </source>
</evidence>
<dbReference type="Gene3D" id="1.20.272.10">
    <property type="match status" value="1"/>
</dbReference>
<dbReference type="Pfam" id="PF13177">
    <property type="entry name" value="DNA_pol3_delta2"/>
    <property type="match status" value="1"/>
</dbReference>
<dbReference type="Pfam" id="PF22608">
    <property type="entry name" value="DNAX_ATPase_lid"/>
    <property type="match status" value="1"/>
</dbReference>
<dbReference type="CDD" id="cd18137">
    <property type="entry name" value="HLD_clamp_pol_III_gamma_tau"/>
    <property type="match status" value="1"/>
</dbReference>
<evidence type="ECO:0000256" key="7">
    <source>
        <dbReference type="ARBA" id="ARBA00022833"/>
    </source>
</evidence>
<dbReference type="Gene3D" id="3.40.50.300">
    <property type="entry name" value="P-loop containing nucleotide triphosphate hydrolases"/>
    <property type="match status" value="1"/>
</dbReference>
<feature type="compositionally biased region" description="Basic and acidic residues" evidence="12">
    <location>
        <begin position="683"/>
        <end position="693"/>
    </location>
</feature>
<dbReference type="Gene3D" id="1.10.8.60">
    <property type="match status" value="1"/>
</dbReference>
<sequence length="749" mass="77597">MDAPLALYRRYRPETFAEVIGQDHVTGPLRAALANNRVNHAYLFSGPRGCGKTTSARILARALNCEQGPTPEPCGQCRSCQDLARGGPGSIDVIEIDAASHGGVDDARDLRERAFFAPVSSRYKVYIIDEAHMVTTQGFNALLKLVEEPPEHLKFIFATTEPEKVIGTIRSRTHHYPFRLIAPRTLSAYLSELCAAEQVAIEPAALPLVVRAGGGSARDTLSVLDQLMGGAGPEGVTYDLATALLGYTPDSLLDEVVDAFAAGDGASVFAVVDKVIETGQDPRRFTEDLLRRLRDLVIIAAVPDAPATGLIDVPEDAAERLVAQAARFGRADLSRSADLVATGLTEMRGATAPRLLLELICARVLLPGADDSTDGILARLDRIERRMSIEGTPTAAQPTPPPSYAAEVPVAPRPAPTPVTPAAEPTQEASPAPAPAPTRQAGAPPAAPAAAPPAAPAAAAESSAWPEPTATPTAPATQEHVAEPAAQPATPAEPTPPADPPAADDSATVTTGFGLADVRRLWPAILDAVKLKRRFTWILLSQNAQVVAVDEQTLTIALLNAGARDSFLSSGSEQILRQAAVDVIGREWRVDAIVDPAVQPGADPASEPRITRPATATPPTAGPPAAAPSAPATTPAGVPDAAASPAAGGGPVSAAPPPAPTPGEGSTPTPAPPAPEVQLNRPTDPEAVARAREAIQATRNGPTGQAGPTGPSDDDVHPDDPDAEDQGLAGAELLQRTLGAVVIEEIPHD</sequence>
<keyword evidence="8 11" id="KW-0067">ATP-binding</keyword>
<organism evidence="14 15">
    <name type="scientific">Nocardioides massiliensis</name>
    <dbReference type="NCBI Taxonomy" id="1325935"/>
    <lineage>
        <taxon>Bacteria</taxon>
        <taxon>Bacillati</taxon>
        <taxon>Actinomycetota</taxon>
        <taxon>Actinomycetes</taxon>
        <taxon>Propionibacteriales</taxon>
        <taxon>Nocardioidaceae</taxon>
        <taxon>Nocardioides</taxon>
    </lineage>
</organism>
<keyword evidence="2 11" id="KW-0808">Transferase</keyword>
<dbReference type="NCBIfam" id="NF005846">
    <property type="entry name" value="PRK07764.1-6"/>
    <property type="match status" value="1"/>
</dbReference>
<comment type="similarity">
    <text evidence="1 11">Belongs to the DnaX/STICHEL family.</text>
</comment>
<dbReference type="NCBIfam" id="TIGR02397">
    <property type="entry name" value="dnaX_nterm"/>
    <property type="match status" value="1"/>
</dbReference>
<gene>
    <name evidence="11" type="primary">dnaX</name>
    <name evidence="14" type="ORF">J2S59_000817</name>
</gene>
<dbReference type="Proteomes" id="UP001240447">
    <property type="component" value="Unassembled WGS sequence"/>
</dbReference>
<evidence type="ECO:0000256" key="6">
    <source>
        <dbReference type="ARBA" id="ARBA00022741"/>
    </source>
</evidence>
<keyword evidence="4 11" id="KW-0235">DNA replication</keyword>
<comment type="subunit">
    <text evidence="11">DNA polymerase III contains a core (composed of alpha, epsilon and theta chains) that associates with a tau subunit. This core dimerizes to form the POLIII' complex. PolIII' associates with the gamma complex (composed of gamma, delta, delta', psi and chi chains) and with the beta chain to form the complete DNA polymerase III complex.</text>
</comment>
<evidence type="ECO:0000256" key="9">
    <source>
        <dbReference type="ARBA" id="ARBA00022932"/>
    </source>
</evidence>
<name>A0ABT9NKR7_9ACTN</name>
<feature type="domain" description="AAA+ ATPase" evidence="13">
    <location>
        <begin position="38"/>
        <end position="186"/>
    </location>
</feature>
<comment type="function">
    <text evidence="11">DNA polymerase III is a complex, multichain enzyme responsible for most of the replicative synthesis in bacteria. This DNA polymerase also exhibits 3' to 5' exonuclease activity.</text>
</comment>
<evidence type="ECO:0000256" key="8">
    <source>
        <dbReference type="ARBA" id="ARBA00022840"/>
    </source>
</evidence>
<dbReference type="GO" id="GO:0003887">
    <property type="term" value="F:DNA-directed DNA polymerase activity"/>
    <property type="evidence" value="ECO:0007669"/>
    <property type="project" value="UniProtKB-EC"/>
</dbReference>
<feature type="compositionally biased region" description="Low complexity" evidence="12">
    <location>
        <begin position="420"/>
        <end position="444"/>
    </location>
</feature>
<comment type="catalytic activity">
    <reaction evidence="10 11">
        <text>DNA(n) + a 2'-deoxyribonucleoside 5'-triphosphate = DNA(n+1) + diphosphate</text>
        <dbReference type="Rhea" id="RHEA:22508"/>
        <dbReference type="Rhea" id="RHEA-COMP:17339"/>
        <dbReference type="Rhea" id="RHEA-COMP:17340"/>
        <dbReference type="ChEBI" id="CHEBI:33019"/>
        <dbReference type="ChEBI" id="CHEBI:61560"/>
        <dbReference type="ChEBI" id="CHEBI:173112"/>
        <dbReference type="EC" id="2.7.7.7"/>
    </reaction>
</comment>
<dbReference type="PANTHER" id="PTHR11669">
    <property type="entry name" value="REPLICATION FACTOR C / DNA POLYMERASE III GAMMA-TAU SUBUNIT"/>
    <property type="match status" value="1"/>
</dbReference>
<protein>
    <recommendedName>
        <fullName evidence="11">DNA polymerase III subunit gamma/tau</fullName>
        <ecNumber evidence="11">2.7.7.7</ecNumber>
    </recommendedName>
</protein>
<dbReference type="SMART" id="SM00382">
    <property type="entry name" value="AAA"/>
    <property type="match status" value="1"/>
</dbReference>
<feature type="compositionally biased region" description="Low complexity" evidence="12">
    <location>
        <begin position="456"/>
        <end position="490"/>
    </location>
</feature>
<proteinExistence type="inferred from homology"/>
<evidence type="ECO:0000256" key="11">
    <source>
        <dbReference type="RuleBase" id="RU364063"/>
    </source>
</evidence>
<evidence type="ECO:0000256" key="10">
    <source>
        <dbReference type="ARBA" id="ARBA00049244"/>
    </source>
</evidence>
<feature type="compositionally biased region" description="Pro residues" evidence="12">
    <location>
        <begin position="491"/>
        <end position="500"/>
    </location>
</feature>
<dbReference type="SUPFAM" id="SSF48019">
    <property type="entry name" value="post-AAA+ oligomerization domain-like"/>
    <property type="match status" value="1"/>
</dbReference>
<dbReference type="PANTHER" id="PTHR11669:SF0">
    <property type="entry name" value="PROTEIN STICHEL-LIKE 2"/>
    <property type="match status" value="1"/>
</dbReference>
<dbReference type="SUPFAM" id="SSF52540">
    <property type="entry name" value="P-loop containing nucleoside triphosphate hydrolases"/>
    <property type="match status" value="1"/>
</dbReference>
<keyword evidence="15" id="KW-1185">Reference proteome</keyword>
<evidence type="ECO:0000259" key="13">
    <source>
        <dbReference type="SMART" id="SM00382"/>
    </source>
</evidence>
<keyword evidence="9 11" id="KW-0239">DNA-directed DNA polymerase</keyword>
<feature type="region of interest" description="Disordered" evidence="12">
    <location>
        <begin position="598"/>
        <end position="732"/>
    </location>
</feature>
<evidence type="ECO:0000256" key="4">
    <source>
        <dbReference type="ARBA" id="ARBA00022705"/>
    </source>
</evidence>
<dbReference type="InterPro" id="IPR003593">
    <property type="entry name" value="AAA+_ATPase"/>
</dbReference>
<feature type="compositionally biased region" description="Pro residues" evidence="12">
    <location>
        <begin position="445"/>
        <end position="455"/>
    </location>
</feature>
<reference evidence="14 15" key="1">
    <citation type="submission" date="2023-07" db="EMBL/GenBank/DDBJ databases">
        <title>Sequencing the genomes of 1000 actinobacteria strains.</title>
        <authorList>
            <person name="Klenk H.-P."/>
        </authorList>
    </citation>
    <scope>NUCLEOTIDE SEQUENCE [LARGE SCALE GENOMIC DNA]</scope>
    <source>
        <strain evidence="14 15">GD13</strain>
    </source>
</reference>
<keyword evidence="5" id="KW-0479">Metal-binding</keyword>
<accession>A0ABT9NKR7</accession>
<dbReference type="EC" id="2.7.7.7" evidence="11"/>
<keyword evidence="3 11" id="KW-0548">Nucleotidyltransferase</keyword>
<keyword evidence="6 11" id="KW-0547">Nucleotide-binding</keyword>
<feature type="compositionally biased region" description="Low complexity" evidence="12">
    <location>
        <begin position="627"/>
        <end position="646"/>
    </location>
</feature>
<dbReference type="InterPro" id="IPR027417">
    <property type="entry name" value="P-loop_NTPase"/>
</dbReference>
<dbReference type="RefSeq" id="WP_306824834.1">
    <property type="nucleotide sequence ID" value="NZ_JAUSQM010000001.1"/>
</dbReference>
<evidence type="ECO:0000256" key="5">
    <source>
        <dbReference type="ARBA" id="ARBA00022723"/>
    </source>
</evidence>
<dbReference type="Pfam" id="PF12169">
    <property type="entry name" value="DNA_pol3_gamma3"/>
    <property type="match status" value="1"/>
</dbReference>
<dbReference type="EMBL" id="JAUSQM010000001">
    <property type="protein sequence ID" value="MDP9821008.1"/>
    <property type="molecule type" value="Genomic_DNA"/>
</dbReference>
<comment type="caution">
    <text evidence="14">The sequence shown here is derived from an EMBL/GenBank/DDBJ whole genome shotgun (WGS) entry which is preliminary data.</text>
</comment>
<dbReference type="InterPro" id="IPR022754">
    <property type="entry name" value="DNA_pol_III_gamma-3"/>
</dbReference>
<evidence type="ECO:0000256" key="12">
    <source>
        <dbReference type="SAM" id="MobiDB-lite"/>
    </source>
</evidence>
<evidence type="ECO:0000256" key="1">
    <source>
        <dbReference type="ARBA" id="ARBA00006360"/>
    </source>
</evidence>
<feature type="region of interest" description="Disordered" evidence="12">
    <location>
        <begin position="389"/>
        <end position="508"/>
    </location>
</feature>
<dbReference type="InterPro" id="IPR008921">
    <property type="entry name" value="DNA_pol3_clamp-load_cplx_C"/>
</dbReference>
<evidence type="ECO:0000256" key="2">
    <source>
        <dbReference type="ARBA" id="ARBA00022679"/>
    </source>
</evidence>
<evidence type="ECO:0000313" key="14">
    <source>
        <dbReference type="EMBL" id="MDP9821008.1"/>
    </source>
</evidence>
<dbReference type="InterPro" id="IPR045085">
    <property type="entry name" value="HLD_clamp_pol_III_gamma_tau"/>
</dbReference>